<protein>
    <submittedName>
        <fullName evidence="2">Uncharacterized protein</fullName>
    </submittedName>
</protein>
<comment type="caution">
    <text evidence="2">The sequence shown here is derived from an EMBL/GenBank/DDBJ whole genome shotgun (WGS) entry which is preliminary data.</text>
</comment>
<name>A0ABD5V8C5_9EURY</name>
<accession>A0ABD5V8C5</accession>
<dbReference type="AlphaFoldDB" id="A0ABD5V8C5"/>
<organism evidence="2 3">
    <name type="scientific">Halorubellus litoreus</name>
    <dbReference type="NCBI Taxonomy" id="755308"/>
    <lineage>
        <taxon>Archaea</taxon>
        <taxon>Methanobacteriati</taxon>
        <taxon>Methanobacteriota</taxon>
        <taxon>Stenosarchaea group</taxon>
        <taxon>Halobacteria</taxon>
        <taxon>Halobacteriales</taxon>
        <taxon>Halorubellaceae</taxon>
        <taxon>Halorubellus</taxon>
    </lineage>
</organism>
<reference evidence="2 3" key="1">
    <citation type="journal article" date="2019" name="Int. J. Syst. Evol. Microbiol.">
        <title>The Global Catalogue of Microorganisms (GCM) 10K type strain sequencing project: providing services to taxonomists for standard genome sequencing and annotation.</title>
        <authorList>
            <consortium name="The Broad Institute Genomics Platform"/>
            <consortium name="The Broad Institute Genome Sequencing Center for Infectious Disease"/>
            <person name="Wu L."/>
            <person name="Ma J."/>
        </authorList>
    </citation>
    <scope>NUCLEOTIDE SEQUENCE [LARGE SCALE GENOMIC DNA]</scope>
    <source>
        <strain evidence="2 3">GX26</strain>
    </source>
</reference>
<gene>
    <name evidence="2" type="ORF">ACFQGB_00165</name>
</gene>
<evidence type="ECO:0000313" key="3">
    <source>
        <dbReference type="Proteomes" id="UP001596395"/>
    </source>
</evidence>
<evidence type="ECO:0000313" key="2">
    <source>
        <dbReference type="EMBL" id="MFC6951261.1"/>
    </source>
</evidence>
<feature type="region of interest" description="Disordered" evidence="1">
    <location>
        <begin position="1"/>
        <end position="45"/>
    </location>
</feature>
<dbReference type="Proteomes" id="UP001596395">
    <property type="component" value="Unassembled WGS sequence"/>
</dbReference>
<dbReference type="EMBL" id="JBHSXN010000001">
    <property type="protein sequence ID" value="MFC6951261.1"/>
    <property type="molecule type" value="Genomic_DNA"/>
</dbReference>
<proteinExistence type="predicted"/>
<dbReference type="RefSeq" id="WP_336348300.1">
    <property type="nucleotide sequence ID" value="NZ_JAZAQL010000001.1"/>
</dbReference>
<evidence type="ECO:0000256" key="1">
    <source>
        <dbReference type="SAM" id="MobiDB-lite"/>
    </source>
</evidence>
<sequence>MDSSTQDRTRTRQSRARTPPSVHVERVGSTSTVEHGRADGERRRDVVVVPRVPSNVEGEVDA</sequence>
<feature type="compositionally biased region" description="Basic and acidic residues" evidence="1">
    <location>
        <begin position="34"/>
        <end position="45"/>
    </location>
</feature>
<feature type="compositionally biased region" description="Basic and acidic residues" evidence="1">
    <location>
        <begin position="1"/>
        <end position="10"/>
    </location>
</feature>
<keyword evidence="3" id="KW-1185">Reference proteome</keyword>